<organism evidence="5 6">
    <name type="scientific">Kiloniella laminariae</name>
    <dbReference type="NCBI Taxonomy" id="454162"/>
    <lineage>
        <taxon>Bacteria</taxon>
        <taxon>Pseudomonadati</taxon>
        <taxon>Pseudomonadota</taxon>
        <taxon>Alphaproteobacteria</taxon>
        <taxon>Rhodospirillales</taxon>
        <taxon>Kiloniellaceae</taxon>
        <taxon>Kiloniella</taxon>
    </lineage>
</organism>
<feature type="domain" description="ABC transporter" evidence="4">
    <location>
        <begin position="5"/>
        <end position="247"/>
    </location>
</feature>
<dbReference type="SMART" id="SM00382">
    <property type="entry name" value="AAA"/>
    <property type="match status" value="1"/>
</dbReference>
<dbReference type="PANTHER" id="PTHR45772">
    <property type="entry name" value="CONSERVED COMPONENT OF ABC TRANSPORTER FOR NATURAL AMINO ACIDS-RELATED"/>
    <property type="match status" value="1"/>
</dbReference>
<gene>
    <name evidence="5" type="ORF">O4H49_07400</name>
</gene>
<comment type="caution">
    <text evidence="5">The sequence shown here is derived from an EMBL/GenBank/DDBJ whole genome shotgun (WGS) entry which is preliminary data.</text>
</comment>
<dbReference type="InterPro" id="IPR027417">
    <property type="entry name" value="P-loop_NTPase"/>
</dbReference>
<keyword evidence="2" id="KW-0547">Nucleotide-binding</keyword>
<sequence length="254" mass="27041">MTMLLDVSAVTVRFGGVTAVNGVSFSLNKGELLGFIGPNGAGKTTMMRAITGVVTPTEGEIRLLGKNLTTLPVHQRVRLGLGFSQQLVKPFRNMTVLENVALAAGARHTASPFSALFRIKRDREKEQAAQLLAQVGIADAADADPSNLPLGYLKRLEVARALALKPSLLLLDEPLAGLNHAEAHKLADMIVALNRAGQSIILIEHNLGEVMRICSRLIVQDNGNKIGEGDPETVMNTAVVRAAYLGEGNDHVAA</sequence>
<keyword evidence="1" id="KW-0813">Transport</keyword>
<dbReference type="GO" id="GO:0005524">
    <property type="term" value="F:ATP binding"/>
    <property type="evidence" value="ECO:0007669"/>
    <property type="project" value="UniProtKB-KW"/>
</dbReference>
<dbReference type="EMBL" id="JAPWGY010000002">
    <property type="protein sequence ID" value="MCZ4280598.1"/>
    <property type="molecule type" value="Genomic_DNA"/>
</dbReference>
<dbReference type="CDD" id="cd03219">
    <property type="entry name" value="ABC_Mj1267_LivG_branched"/>
    <property type="match status" value="1"/>
</dbReference>
<keyword evidence="6" id="KW-1185">Reference proteome</keyword>
<dbReference type="PROSITE" id="PS50893">
    <property type="entry name" value="ABC_TRANSPORTER_2"/>
    <property type="match status" value="1"/>
</dbReference>
<dbReference type="PANTHER" id="PTHR45772:SF9">
    <property type="entry name" value="CONSERVED COMPONENT OF ABC TRANSPORTER FOR NATURAL AMINO ACIDS"/>
    <property type="match status" value="1"/>
</dbReference>
<accession>A0ABT4LHN6</accession>
<proteinExistence type="predicted"/>
<dbReference type="Proteomes" id="UP001069802">
    <property type="component" value="Unassembled WGS sequence"/>
</dbReference>
<evidence type="ECO:0000256" key="3">
    <source>
        <dbReference type="ARBA" id="ARBA00022840"/>
    </source>
</evidence>
<dbReference type="InterPro" id="IPR003593">
    <property type="entry name" value="AAA+_ATPase"/>
</dbReference>
<dbReference type="InterPro" id="IPR051120">
    <property type="entry name" value="ABC_AA/LPS_Transport"/>
</dbReference>
<dbReference type="Gene3D" id="3.40.50.300">
    <property type="entry name" value="P-loop containing nucleotide triphosphate hydrolases"/>
    <property type="match status" value="1"/>
</dbReference>
<evidence type="ECO:0000313" key="6">
    <source>
        <dbReference type="Proteomes" id="UP001069802"/>
    </source>
</evidence>
<evidence type="ECO:0000256" key="2">
    <source>
        <dbReference type="ARBA" id="ARBA00022741"/>
    </source>
</evidence>
<name>A0ABT4LHN6_9PROT</name>
<dbReference type="Pfam" id="PF00005">
    <property type="entry name" value="ABC_tran"/>
    <property type="match status" value="1"/>
</dbReference>
<dbReference type="RefSeq" id="WP_269422784.1">
    <property type="nucleotide sequence ID" value="NZ_JAPWGY010000002.1"/>
</dbReference>
<reference evidence="5" key="1">
    <citation type="submission" date="2022-12" db="EMBL/GenBank/DDBJ databases">
        <title>Bacterial isolates from different developmental stages of Nematostella vectensis.</title>
        <authorList>
            <person name="Fraune S."/>
        </authorList>
    </citation>
    <scope>NUCLEOTIDE SEQUENCE</scope>
    <source>
        <strain evidence="5">G21630-S1</strain>
    </source>
</reference>
<evidence type="ECO:0000259" key="4">
    <source>
        <dbReference type="PROSITE" id="PS50893"/>
    </source>
</evidence>
<keyword evidence="3 5" id="KW-0067">ATP-binding</keyword>
<evidence type="ECO:0000313" key="5">
    <source>
        <dbReference type="EMBL" id="MCZ4280598.1"/>
    </source>
</evidence>
<dbReference type="SUPFAM" id="SSF52540">
    <property type="entry name" value="P-loop containing nucleoside triphosphate hydrolases"/>
    <property type="match status" value="1"/>
</dbReference>
<evidence type="ECO:0000256" key="1">
    <source>
        <dbReference type="ARBA" id="ARBA00022448"/>
    </source>
</evidence>
<protein>
    <submittedName>
        <fullName evidence="5">ABC transporter ATP-binding protein</fullName>
    </submittedName>
</protein>
<dbReference type="InterPro" id="IPR003439">
    <property type="entry name" value="ABC_transporter-like_ATP-bd"/>
</dbReference>